<dbReference type="Pfam" id="PF00067">
    <property type="entry name" value="p450"/>
    <property type="match status" value="1"/>
</dbReference>
<dbReference type="PANTHER" id="PTHR24279:SF120">
    <property type="entry name" value="CYTOCHROME P450"/>
    <property type="match status" value="1"/>
</dbReference>
<dbReference type="GO" id="GO:0016705">
    <property type="term" value="F:oxidoreductase activity, acting on paired donors, with incorporation or reduction of molecular oxygen"/>
    <property type="evidence" value="ECO:0007669"/>
    <property type="project" value="InterPro"/>
</dbReference>
<proteinExistence type="inferred from homology"/>
<dbReference type="Gene3D" id="1.10.630.10">
    <property type="entry name" value="Cytochrome P450"/>
    <property type="match status" value="1"/>
</dbReference>
<gene>
    <name evidence="9" type="ORF">NPIL_406782</name>
</gene>
<sequence length="147" mass="16843">MDRYNTVDNDASQHHTEIKITYNNAVATPDALVFTLLILNPVDGGTARITSKDAVLSDYHVSAGEIIGCISFVTLAAVPFHELFTIERYHEEPFKFIPERWINKENYFDPYSFVLFEFGPQGCIGKRLAELEITLFVTEKQQLYMFL</sequence>
<evidence type="ECO:0000256" key="2">
    <source>
        <dbReference type="ARBA" id="ARBA00010617"/>
    </source>
</evidence>
<name>A0A8X6Q9Y4_NEPPI</name>
<keyword evidence="3 8" id="KW-0349">Heme</keyword>
<comment type="cofactor">
    <cofactor evidence="1 8">
        <name>heme</name>
        <dbReference type="ChEBI" id="CHEBI:30413"/>
    </cofactor>
</comment>
<keyword evidence="6 8" id="KW-0408">Iron</keyword>
<evidence type="ECO:0000256" key="8">
    <source>
        <dbReference type="PIRSR" id="PIRSR602401-1"/>
    </source>
</evidence>
<keyword evidence="7" id="KW-0503">Monooxygenase</keyword>
<dbReference type="SUPFAM" id="SSF48264">
    <property type="entry name" value="Cytochrome P450"/>
    <property type="match status" value="1"/>
</dbReference>
<dbReference type="Proteomes" id="UP000887013">
    <property type="component" value="Unassembled WGS sequence"/>
</dbReference>
<dbReference type="EMBL" id="BMAW01079314">
    <property type="protein sequence ID" value="GFU14820.1"/>
    <property type="molecule type" value="Genomic_DNA"/>
</dbReference>
<keyword evidence="10" id="KW-1185">Reference proteome</keyword>
<keyword evidence="4 8" id="KW-0479">Metal-binding</keyword>
<dbReference type="AlphaFoldDB" id="A0A8X6Q9Y4"/>
<dbReference type="InterPro" id="IPR001128">
    <property type="entry name" value="Cyt_P450"/>
</dbReference>
<organism evidence="9 10">
    <name type="scientific">Nephila pilipes</name>
    <name type="common">Giant wood spider</name>
    <name type="synonym">Nephila maculata</name>
    <dbReference type="NCBI Taxonomy" id="299642"/>
    <lineage>
        <taxon>Eukaryota</taxon>
        <taxon>Metazoa</taxon>
        <taxon>Ecdysozoa</taxon>
        <taxon>Arthropoda</taxon>
        <taxon>Chelicerata</taxon>
        <taxon>Arachnida</taxon>
        <taxon>Araneae</taxon>
        <taxon>Araneomorphae</taxon>
        <taxon>Entelegynae</taxon>
        <taxon>Araneoidea</taxon>
        <taxon>Nephilidae</taxon>
        <taxon>Nephila</taxon>
    </lineage>
</organism>
<dbReference type="InterPro" id="IPR002401">
    <property type="entry name" value="Cyt_P450_E_grp-I"/>
</dbReference>
<dbReference type="InterPro" id="IPR050479">
    <property type="entry name" value="CYP11_CYP27_families"/>
</dbReference>
<feature type="binding site" description="axial binding residue" evidence="8">
    <location>
        <position position="123"/>
    </location>
    <ligand>
        <name>heme</name>
        <dbReference type="ChEBI" id="CHEBI:30413"/>
    </ligand>
    <ligandPart>
        <name>Fe</name>
        <dbReference type="ChEBI" id="CHEBI:18248"/>
    </ligandPart>
</feature>
<dbReference type="GO" id="GO:0020037">
    <property type="term" value="F:heme binding"/>
    <property type="evidence" value="ECO:0007669"/>
    <property type="project" value="InterPro"/>
</dbReference>
<comment type="caution">
    <text evidence="9">The sequence shown here is derived from an EMBL/GenBank/DDBJ whole genome shotgun (WGS) entry which is preliminary data.</text>
</comment>
<comment type="similarity">
    <text evidence="2">Belongs to the cytochrome P450 family.</text>
</comment>
<evidence type="ECO:0000313" key="10">
    <source>
        <dbReference type="Proteomes" id="UP000887013"/>
    </source>
</evidence>
<accession>A0A8X6Q9Y4</accession>
<evidence type="ECO:0000256" key="6">
    <source>
        <dbReference type="ARBA" id="ARBA00023004"/>
    </source>
</evidence>
<evidence type="ECO:0000256" key="1">
    <source>
        <dbReference type="ARBA" id="ARBA00001971"/>
    </source>
</evidence>
<evidence type="ECO:0000256" key="5">
    <source>
        <dbReference type="ARBA" id="ARBA00023002"/>
    </source>
</evidence>
<keyword evidence="5" id="KW-0560">Oxidoreductase</keyword>
<evidence type="ECO:0000256" key="7">
    <source>
        <dbReference type="ARBA" id="ARBA00023033"/>
    </source>
</evidence>
<evidence type="ECO:0000313" key="9">
    <source>
        <dbReference type="EMBL" id="GFU14820.1"/>
    </source>
</evidence>
<evidence type="ECO:0008006" key="11">
    <source>
        <dbReference type="Google" id="ProtNLM"/>
    </source>
</evidence>
<dbReference type="OrthoDB" id="3945418at2759"/>
<evidence type="ECO:0000256" key="4">
    <source>
        <dbReference type="ARBA" id="ARBA00022723"/>
    </source>
</evidence>
<protein>
    <recommendedName>
        <fullName evidence="11">Cytochrome P450</fullName>
    </recommendedName>
</protein>
<dbReference type="GO" id="GO:0004497">
    <property type="term" value="F:monooxygenase activity"/>
    <property type="evidence" value="ECO:0007669"/>
    <property type="project" value="UniProtKB-KW"/>
</dbReference>
<dbReference type="InterPro" id="IPR036396">
    <property type="entry name" value="Cyt_P450_sf"/>
</dbReference>
<reference evidence="9" key="1">
    <citation type="submission" date="2020-08" db="EMBL/GenBank/DDBJ databases">
        <title>Multicomponent nature underlies the extraordinary mechanical properties of spider dragline silk.</title>
        <authorList>
            <person name="Kono N."/>
            <person name="Nakamura H."/>
            <person name="Mori M."/>
            <person name="Yoshida Y."/>
            <person name="Ohtoshi R."/>
            <person name="Malay A.D."/>
            <person name="Moran D.A.P."/>
            <person name="Tomita M."/>
            <person name="Numata K."/>
            <person name="Arakawa K."/>
        </authorList>
    </citation>
    <scope>NUCLEOTIDE SEQUENCE</scope>
</reference>
<dbReference type="GO" id="GO:0005506">
    <property type="term" value="F:iron ion binding"/>
    <property type="evidence" value="ECO:0007669"/>
    <property type="project" value="InterPro"/>
</dbReference>
<evidence type="ECO:0000256" key="3">
    <source>
        <dbReference type="ARBA" id="ARBA00022617"/>
    </source>
</evidence>
<dbReference type="PRINTS" id="PR00463">
    <property type="entry name" value="EP450I"/>
</dbReference>
<dbReference type="PANTHER" id="PTHR24279">
    <property type="entry name" value="CYTOCHROME P450"/>
    <property type="match status" value="1"/>
</dbReference>